<feature type="region of interest" description="Disordered" evidence="1">
    <location>
        <begin position="70"/>
        <end position="89"/>
    </location>
</feature>
<evidence type="ECO:0000313" key="2">
    <source>
        <dbReference type="EMBL" id="KAK9720560.1"/>
    </source>
</evidence>
<accession>A0AAW1KK11</accession>
<evidence type="ECO:0000313" key="3">
    <source>
        <dbReference type="Proteomes" id="UP001458880"/>
    </source>
</evidence>
<proteinExistence type="predicted"/>
<name>A0AAW1KK11_POPJA</name>
<dbReference type="EMBL" id="JASPKY010000209">
    <property type="protein sequence ID" value="KAK9720560.1"/>
    <property type="molecule type" value="Genomic_DNA"/>
</dbReference>
<reference evidence="2 3" key="1">
    <citation type="journal article" date="2024" name="BMC Genomics">
        <title>De novo assembly and annotation of Popillia japonica's genome with initial clues to its potential as an invasive pest.</title>
        <authorList>
            <person name="Cucini C."/>
            <person name="Boschi S."/>
            <person name="Funari R."/>
            <person name="Cardaioli E."/>
            <person name="Iannotti N."/>
            <person name="Marturano G."/>
            <person name="Paoli F."/>
            <person name="Bruttini M."/>
            <person name="Carapelli A."/>
            <person name="Frati F."/>
            <person name="Nardi F."/>
        </authorList>
    </citation>
    <scope>NUCLEOTIDE SEQUENCE [LARGE SCALE GENOMIC DNA]</scope>
    <source>
        <strain evidence="2">DMR45628</strain>
    </source>
</reference>
<comment type="caution">
    <text evidence="2">The sequence shown here is derived from an EMBL/GenBank/DDBJ whole genome shotgun (WGS) entry which is preliminary data.</text>
</comment>
<dbReference type="AlphaFoldDB" id="A0AAW1KK11"/>
<sequence>MRSYPGVRISEYEIAGFVASAFTRVSRMDIAISGYRCTGIHPFNRNVFSDVDFIGSDMTNVPEILSISEPSLSSSQLSEPTPSTSSQTIAIDAEQQIPSSQQSIYQTQVDADASKRRVTARRRKTERSEIITNSPYKEMLKEKRETKKTLSGKDVSMLRKVKVWFQEEMSARKPRKMKTKT</sequence>
<organism evidence="2 3">
    <name type="scientific">Popillia japonica</name>
    <name type="common">Japanese beetle</name>
    <dbReference type="NCBI Taxonomy" id="7064"/>
    <lineage>
        <taxon>Eukaryota</taxon>
        <taxon>Metazoa</taxon>
        <taxon>Ecdysozoa</taxon>
        <taxon>Arthropoda</taxon>
        <taxon>Hexapoda</taxon>
        <taxon>Insecta</taxon>
        <taxon>Pterygota</taxon>
        <taxon>Neoptera</taxon>
        <taxon>Endopterygota</taxon>
        <taxon>Coleoptera</taxon>
        <taxon>Polyphaga</taxon>
        <taxon>Scarabaeiformia</taxon>
        <taxon>Scarabaeidae</taxon>
        <taxon>Rutelinae</taxon>
        <taxon>Popillia</taxon>
    </lineage>
</organism>
<dbReference type="Proteomes" id="UP001458880">
    <property type="component" value="Unassembled WGS sequence"/>
</dbReference>
<protein>
    <submittedName>
        <fullName evidence="2">Uncharacterized protein</fullName>
    </submittedName>
</protein>
<evidence type="ECO:0000256" key="1">
    <source>
        <dbReference type="SAM" id="MobiDB-lite"/>
    </source>
</evidence>
<keyword evidence="3" id="KW-1185">Reference proteome</keyword>
<gene>
    <name evidence="2" type="ORF">QE152_g21972</name>
</gene>